<organism evidence="1 2">
    <name type="scientific">Campylobacter gracilis RM3268</name>
    <dbReference type="NCBI Taxonomy" id="553220"/>
    <lineage>
        <taxon>Bacteria</taxon>
        <taxon>Pseudomonadati</taxon>
        <taxon>Campylobacterota</taxon>
        <taxon>Epsilonproteobacteria</taxon>
        <taxon>Campylobacterales</taxon>
        <taxon>Campylobacteraceae</taxon>
        <taxon>Campylobacter</taxon>
    </lineage>
</organism>
<comment type="caution">
    <text evidence="1">The sequence shown here is derived from an EMBL/GenBank/DDBJ whole genome shotgun (WGS) entry which is preliminary data.</text>
</comment>
<dbReference type="eggNOG" id="ENOG50319VI">
    <property type="taxonomic scope" value="Bacteria"/>
</dbReference>
<dbReference type="STRING" id="824.CGRAC_1526"/>
<gene>
    <name evidence="1" type="ORF">CAMGR0001_2059</name>
</gene>
<dbReference type="AlphaFoldDB" id="C8PLP9"/>
<protein>
    <submittedName>
        <fullName evidence="1">Uncharacterized protein</fullName>
    </submittedName>
</protein>
<dbReference type="EMBL" id="ACYG01000032">
    <property type="protein sequence ID" value="EEV16361.1"/>
    <property type="molecule type" value="Genomic_DNA"/>
</dbReference>
<evidence type="ECO:0000313" key="1">
    <source>
        <dbReference type="EMBL" id="EEV16361.1"/>
    </source>
</evidence>
<name>C8PLP9_9BACT</name>
<dbReference type="Proteomes" id="UP000005709">
    <property type="component" value="Unassembled WGS sequence"/>
</dbReference>
<reference evidence="1 2" key="1">
    <citation type="submission" date="2009-07" db="EMBL/GenBank/DDBJ databases">
        <authorList>
            <person name="Madupu R."/>
            <person name="Sebastian Y."/>
            <person name="Durkin A.S."/>
            <person name="Torralba M."/>
            <person name="Methe B."/>
            <person name="Sutton G.G."/>
            <person name="Strausberg R.L."/>
            <person name="Nelson K.E."/>
        </authorList>
    </citation>
    <scope>NUCLEOTIDE SEQUENCE [LARGE SCALE GENOMIC DNA]</scope>
    <source>
        <strain evidence="1 2">RM3268</strain>
    </source>
</reference>
<evidence type="ECO:0000313" key="2">
    <source>
        <dbReference type="Proteomes" id="UP000005709"/>
    </source>
</evidence>
<dbReference type="OrthoDB" id="1491635at2"/>
<accession>C8PLP9</accession>
<dbReference type="RefSeq" id="WP_005873337.1">
    <property type="nucleotide sequence ID" value="NZ_ACYG01000032.1"/>
</dbReference>
<keyword evidence="2" id="KW-1185">Reference proteome</keyword>
<proteinExistence type="predicted"/>
<sequence length="248" mass="28924">MIKLTQMRAAFEKEEPNELYLSYLGWVKTLIPFWRQAVARIAELSGTADEKRDKHLRVIDNSLELMPHWRFKKIKYVQARRKEIDSAISFIRNGALTQQACRYAFAPVCRNLASILRSFLYVSTFGYSDEQLPTVFAQKIYGIALCHTLFPFDTGDFVYYLPREKSIHTDDPADLDNWHLMMEIAGGDLGISALIERLNERAYEIWTNYKTPFEWKYDEGIWNLEFENVSKRLHYAGVRAFAGLSKAE</sequence>